<keyword evidence="6" id="KW-1185">Reference proteome</keyword>
<proteinExistence type="predicted"/>
<dbReference type="RefSeq" id="WP_344801173.1">
    <property type="nucleotide sequence ID" value="NZ_BAABAB010000002.1"/>
</dbReference>
<evidence type="ECO:0000256" key="3">
    <source>
        <dbReference type="ARBA" id="ARBA00023163"/>
    </source>
</evidence>
<dbReference type="GO" id="GO:0003677">
    <property type="term" value="F:DNA binding"/>
    <property type="evidence" value="ECO:0007669"/>
    <property type="project" value="UniProtKB-KW"/>
</dbReference>
<dbReference type="EMBL" id="BAABAB010000002">
    <property type="protein sequence ID" value="GAA3603646.1"/>
    <property type="molecule type" value="Genomic_DNA"/>
</dbReference>
<dbReference type="CDD" id="cd01392">
    <property type="entry name" value="HTH_LacI"/>
    <property type="match status" value="1"/>
</dbReference>
<protein>
    <submittedName>
        <fullName evidence="5">LacI family DNA-binding transcriptional regulator</fullName>
    </submittedName>
</protein>
<dbReference type="PROSITE" id="PS00356">
    <property type="entry name" value="HTH_LACI_1"/>
    <property type="match status" value="1"/>
</dbReference>
<dbReference type="InterPro" id="IPR000843">
    <property type="entry name" value="HTH_LacI"/>
</dbReference>
<evidence type="ECO:0000313" key="5">
    <source>
        <dbReference type="EMBL" id="GAA3603646.1"/>
    </source>
</evidence>
<dbReference type="InterPro" id="IPR028082">
    <property type="entry name" value="Peripla_BP_I"/>
</dbReference>
<gene>
    <name evidence="5" type="ORF">GCM10022236_01710</name>
</gene>
<dbReference type="CDD" id="cd06267">
    <property type="entry name" value="PBP1_LacI_sugar_binding-like"/>
    <property type="match status" value="1"/>
</dbReference>
<dbReference type="Pfam" id="PF13377">
    <property type="entry name" value="Peripla_BP_3"/>
    <property type="match status" value="1"/>
</dbReference>
<evidence type="ECO:0000313" key="6">
    <source>
        <dbReference type="Proteomes" id="UP001501490"/>
    </source>
</evidence>
<keyword evidence="1" id="KW-0805">Transcription regulation</keyword>
<dbReference type="SMART" id="SM00354">
    <property type="entry name" value="HTH_LACI"/>
    <property type="match status" value="1"/>
</dbReference>
<dbReference type="PANTHER" id="PTHR30146:SF153">
    <property type="entry name" value="LACTOSE OPERON REPRESSOR"/>
    <property type="match status" value="1"/>
</dbReference>
<dbReference type="PROSITE" id="PS50932">
    <property type="entry name" value="HTH_LACI_2"/>
    <property type="match status" value="1"/>
</dbReference>
<comment type="caution">
    <text evidence="5">The sequence shown here is derived from an EMBL/GenBank/DDBJ whole genome shotgun (WGS) entry which is preliminary data.</text>
</comment>
<evidence type="ECO:0000256" key="1">
    <source>
        <dbReference type="ARBA" id="ARBA00023015"/>
    </source>
</evidence>
<dbReference type="SUPFAM" id="SSF47413">
    <property type="entry name" value="lambda repressor-like DNA-binding domains"/>
    <property type="match status" value="1"/>
</dbReference>
<dbReference type="PANTHER" id="PTHR30146">
    <property type="entry name" value="LACI-RELATED TRANSCRIPTIONAL REPRESSOR"/>
    <property type="match status" value="1"/>
</dbReference>
<dbReference type="Gene3D" id="3.40.50.2300">
    <property type="match status" value="2"/>
</dbReference>
<dbReference type="Proteomes" id="UP001501490">
    <property type="component" value="Unassembled WGS sequence"/>
</dbReference>
<reference evidence="6" key="1">
    <citation type="journal article" date="2019" name="Int. J. Syst. Evol. Microbiol.">
        <title>The Global Catalogue of Microorganisms (GCM) 10K type strain sequencing project: providing services to taxonomists for standard genome sequencing and annotation.</title>
        <authorList>
            <consortium name="The Broad Institute Genomics Platform"/>
            <consortium name="The Broad Institute Genome Sequencing Center for Infectious Disease"/>
            <person name="Wu L."/>
            <person name="Ma J."/>
        </authorList>
    </citation>
    <scope>NUCLEOTIDE SEQUENCE [LARGE SCALE GENOMIC DNA]</scope>
    <source>
        <strain evidence="6">JCM 16929</strain>
    </source>
</reference>
<evidence type="ECO:0000259" key="4">
    <source>
        <dbReference type="PROSITE" id="PS50932"/>
    </source>
</evidence>
<keyword evidence="2 5" id="KW-0238">DNA-binding</keyword>
<evidence type="ECO:0000256" key="2">
    <source>
        <dbReference type="ARBA" id="ARBA00023125"/>
    </source>
</evidence>
<dbReference type="InterPro" id="IPR046335">
    <property type="entry name" value="LacI/GalR-like_sensor"/>
</dbReference>
<keyword evidence="3" id="KW-0804">Transcription</keyword>
<organism evidence="5 6">
    <name type="scientific">Microlunatus ginsengisoli</name>
    <dbReference type="NCBI Taxonomy" id="363863"/>
    <lineage>
        <taxon>Bacteria</taxon>
        <taxon>Bacillati</taxon>
        <taxon>Actinomycetota</taxon>
        <taxon>Actinomycetes</taxon>
        <taxon>Propionibacteriales</taxon>
        <taxon>Propionibacteriaceae</taxon>
        <taxon>Microlunatus</taxon>
    </lineage>
</organism>
<accession>A0ABP6ZAS4</accession>
<dbReference type="Gene3D" id="1.10.260.40">
    <property type="entry name" value="lambda repressor-like DNA-binding domains"/>
    <property type="match status" value="1"/>
</dbReference>
<dbReference type="InterPro" id="IPR010982">
    <property type="entry name" value="Lambda_DNA-bd_dom_sf"/>
</dbReference>
<sequence length="330" mass="35253">MRATVRDVASRAGVSPKTVSNVVNGTVPVSPATRERVERAIAELDYVPNFSARGLRNGRSGMIALALPDLDTAYSSEIAHHVVQAAEARGLSVQIEETRGEAEGEQRLLSRARAQLVDGLILNPIRLETSAVQPDVALPPVVLIGEVDQPIADHVWVDNVAAVRDLTALLIGHGHRRIAVLGGLPTESARLRLAGHAEALAAASLPRDRELIIAAEWHPRGGAEALSAWLVSHPAPDAVICLTDSMAIGALHALWSAGLRVPEDVSLVGYDDIAEAAYLVPPLTTIGFDRSEFAGTAMAMLVERIADPGRPIRSVTVPYRVVERESVRSR</sequence>
<dbReference type="Pfam" id="PF00356">
    <property type="entry name" value="LacI"/>
    <property type="match status" value="1"/>
</dbReference>
<name>A0ABP6ZAS4_9ACTN</name>
<dbReference type="SUPFAM" id="SSF53822">
    <property type="entry name" value="Periplasmic binding protein-like I"/>
    <property type="match status" value="1"/>
</dbReference>
<feature type="domain" description="HTH lacI-type" evidence="4">
    <location>
        <begin position="3"/>
        <end position="57"/>
    </location>
</feature>